<reference evidence="2 3" key="1">
    <citation type="journal article" date="2020" name="Fungal Divers.">
        <title>Resolving the Mortierellaceae phylogeny through synthesis of multi-gene phylogenetics and phylogenomics.</title>
        <authorList>
            <person name="Vandepol N."/>
            <person name="Liber J."/>
            <person name="Desiro A."/>
            <person name="Na H."/>
            <person name="Kennedy M."/>
            <person name="Barry K."/>
            <person name="Grigoriev I.V."/>
            <person name="Miller A.N."/>
            <person name="O'Donnell K."/>
            <person name="Stajich J.E."/>
            <person name="Bonito G."/>
        </authorList>
    </citation>
    <scope>NUCLEOTIDE SEQUENCE [LARGE SCALE GENOMIC DNA]</scope>
    <source>
        <strain evidence="2 3">AD045</strain>
    </source>
</reference>
<feature type="region of interest" description="Disordered" evidence="1">
    <location>
        <begin position="1"/>
        <end position="23"/>
    </location>
</feature>
<proteinExistence type="predicted"/>
<evidence type="ECO:0000313" key="2">
    <source>
        <dbReference type="EMBL" id="KAG0282438.1"/>
    </source>
</evidence>
<dbReference type="Gene3D" id="3.40.50.1820">
    <property type="entry name" value="alpha/beta hydrolase"/>
    <property type="match status" value="1"/>
</dbReference>
<dbReference type="InterPro" id="IPR029058">
    <property type="entry name" value="AB_hydrolase_fold"/>
</dbReference>
<dbReference type="InterPro" id="IPR002918">
    <property type="entry name" value="Lipase_EstA/Esterase_EstB"/>
</dbReference>
<gene>
    <name evidence="2" type="ORF">BGZ96_000480</name>
</gene>
<dbReference type="EMBL" id="JAAAIM010001064">
    <property type="protein sequence ID" value="KAG0282438.1"/>
    <property type="molecule type" value="Genomic_DNA"/>
</dbReference>
<sequence length="470" mass="52053">MQGKSRRPATLPAQTQSPEIFFAGRLKCKESMDGSKDRAEEYEGGEKRKTTRNPYVFVKVYNNYVLEPCIRPPHIHHLSPYLPIPSSFSDLSSFEQQILSKLSTSEAALYSAIAANATAAENVCQSRAGFNNWNCKPTVEHPRPLVLVHGTTVNLFDNWVYFRPRSVAEGYCVFALSYGELNSVPFVYGLDKMENSSGQLQDFIDRVLEATGTTQGTILPRYYMKFLGGATKVHKFAGIAPLNYGSTINNATPLLMRLKLWDEATKALNLACIPCTQVDEHGELMSNLNAGGDTVPGVEYLMIVTKTDELVTPYTSGFLRDKSPNVHNQVLQNWCESGHSEHIALILDPIVFKGVHAFFTPSADQNAKSCSRWPSVRVKCSTHTEKILRPEEVSAMAEGWDDDDSAEINALARFGLFASKATEVVAPKTTQVVAPKTTQVLAPKTKQALTPETTQAFTPKAKKTTIKLHW</sequence>
<organism evidence="2 3">
    <name type="scientific">Linnemannia gamsii</name>
    <dbReference type="NCBI Taxonomy" id="64522"/>
    <lineage>
        <taxon>Eukaryota</taxon>
        <taxon>Fungi</taxon>
        <taxon>Fungi incertae sedis</taxon>
        <taxon>Mucoromycota</taxon>
        <taxon>Mortierellomycotina</taxon>
        <taxon>Mortierellomycetes</taxon>
        <taxon>Mortierellales</taxon>
        <taxon>Mortierellaceae</taxon>
        <taxon>Linnemannia</taxon>
    </lineage>
</organism>
<dbReference type="SUPFAM" id="SSF53474">
    <property type="entry name" value="alpha/beta-Hydrolases"/>
    <property type="match status" value="1"/>
</dbReference>
<protein>
    <submittedName>
        <fullName evidence="2">Uncharacterized protein</fullName>
    </submittedName>
</protein>
<accession>A0ABQ7JP13</accession>
<evidence type="ECO:0000313" key="3">
    <source>
        <dbReference type="Proteomes" id="UP001194696"/>
    </source>
</evidence>
<keyword evidence="3" id="KW-1185">Reference proteome</keyword>
<comment type="caution">
    <text evidence="2">The sequence shown here is derived from an EMBL/GenBank/DDBJ whole genome shotgun (WGS) entry which is preliminary data.</text>
</comment>
<name>A0ABQ7JP13_9FUNG</name>
<evidence type="ECO:0000256" key="1">
    <source>
        <dbReference type="SAM" id="MobiDB-lite"/>
    </source>
</evidence>
<dbReference type="Proteomes" id="UP001194696">
    <property type="component" value="Unassembled WGS sequence"/>
</dbReference>
<dbReference type="Pfam" id="PF01674">
    <property type="entry name" value="Lipase_2"/>
    <property type="match status" value="1"/>
</dbReference>